<comment type="subcellular location">
    <subcellularLocation>
        <location evidence="3">Endosome membrane</location>
        <topology evidence="3">Peripheral membrane protein</topology>
    </subcellularLocation>
    <subcellularLocation>
        <location evidence="1">Golgi apparatus</location>
        <location evidence="1">trans-Golgi network membrane</location>
        <topology evidence="1">Peripheral membrane protein</topology>
    </subcellularLocation>
    <subcellularLocation>
        <location evidence="2">Recycling endosome</location>
    </subcellularLocation>
</comment>
<dbReference type="GO" id="GO:0010008">
    <property type="term" value="C:endosome membrane"/>
    <property type="evidence" value="ECO:0007669"/>
    <property type="project" value="UniProtKB-SubCell"/>
</dbReference>
<keyword evidence="7" id="KW-0967">Endosome</keyword>
<keyword evidence="17" id="KW-1185">Reference proteome</keyword>
<feature type="domain" description="Vps53 N-terminal" evidence="14">
    <location>
        <begin position="50"/>
        <end position="429"/>
    </location>
</feature>
<gene>
    <name evidence="16" type="ORF">PMEA_00004112</name>
</gene>
<comment type="similarity">
    <text evidence="4">Belongs to the VPS53 family.</text>
</comment>
<dbReference type="FunFam" id="1.10.357.110:FF:000001">
    <property type="entry name" value="vacuolar protein sorting-associated protein 53 homolog"/>
    <property type="match status" value="1"/>
</dbReference>
<dbReference type="Pfam" id="PF04100">
    <property type="entry name" value="Vps53_N"/>
    <property type="match status" value="1"/>
</dbReference>
<evidence type="ECO:0000256" key="8">
    <source>
        <dbReference type="ARBA" id="ARBA00022927"/>
    </source>
</evidence>
<evidence type="ECO:0000256" key="12">
    <source>
        <dbReference type="SAM" id="Coils"/>
    </source>
</evidence>
<dbReference type="Proteomes" id="UP001159428">
    <property type="component" value="Unassembled WGS sequence"/>
</dbReference>
<dbReference type="GO" id="GO:0042147">
    <property type="term" value="P:retrograde transport, endosome to Golgi"/>
    <property type="evidence" value="ECO:0007669"/>
    <property type="project" value="InterPro"/>
</dbReference>
<evidence type="ECO:0000256" key="6">
    <source>
        <dbReference type="ARBA" id="ARBA00022448"/>
    </source>
</evidence>
<evidence type="ECO:0000256" key="4">
    <source>
        <dbReference type="ARBA" id="ARBA00008628"/>
    </source>
</evidence>
<keyword evidence="10 12" id="KW-0175">Coiled coil</keyword>
<evidence type="ECO:0000256" key="13">
    <source>
        <dbReference type="SAM" id="MobiDB-lite"/>
    </source>
</evidence>
<dbReference type="InterPro" id="IPR039766">
    <property type="entry name" value="Vps53"/>
</dbReference>
<keyword evidence="9" id="KW-0333">Golgi apparatus</keyword>
<keyword evidence="8" id="KW-0653">Protein transport</keyword>
<evidence type="ECO:0000256" key="1">
    <source>
        <dbReference type="ARBA" id="ARBA00004150"/>
    </source>
</evidence>
<feature type="coiled-coil region" evidence="12">
    <location>
        <begin position="106"/>
        <end position="147"/>
    </location>
</feature>
<evidence type="ECO:0000256" key="5">
    <source>
        <dbReference type="ARBA" id="ARBA00014103"/>
    </source>
</evidence>
<feature type="compositionally biased region" description="Basic and acidic residues" evidence="13">
    <location>
        <begin position="788"/>
        <end position="803"/>
    </location>
</feature>
<evidence type="ECO:0000256" key="3">
    <source>
        <dbReference type="ARBA" id="ARBA00004481"/>
    </source>
</evidence>
<dbReference type="InterPro" id="IPR031745">
    <property type="entry name" value="Vps53_C"/>
</dbReference>
<keyword evidence="11" id="KW-0472">Membrane</keyword>
<evidence type="ECO:0000313" key="16">
    <source>
        <dbReference type="EMBL" id="CAH3109923.1"/>
    </source>
</evidence>
<name>A0AAU9WCB1_9CNID</name>
<dbReference type="GO" id="GO:0007041">
    <property type="term" value="P:lysosomal transport"/>
    <property type="evidence" value="ECO:0007669"/>
    <property type="project" value="UniProtKB-ARBA"/>
</dbReference>
<feature type="region of interest" description="Disordered" evidence="13">
    <location>
        <begin position="1"/>
        <end position="20"/>
    </location>
</feature>
<reference evidence="16 17" key="1">
    <citation type="submission" date="2022-05" db="EMBL/GenBank/DDBJ databases">
        <authorList>
            <consortium name="Genoscope - CEA"/>
            <person name="William W."/>
        </authorList>
    </citation>
    <scope>NUCLEOTIDE SEQUENCE [LARGE SCALE GENOMIC DNA]</scope>
</reference>
<evidence type="ECO:0000259" key="15">
    <source>
        <dbReference type="Pfam" id="PF16854"/>
    </source>
</evidence>
<dbReference type="PANTHER" id="PTHR12820">
    <property type="entry name" value="VACUOLAR SORTING PROTEIN 53"/>
    <property type="match status" value="1"/>
</dbReference>
<dbReference type="GO" id="GO:0015031">
    <property type="term" value="P:protein transport"/>
    <property type="evidence" value="ECO:0007669"/>
    <property type="project" value="UniProtKB-KW"/>
</dbReference>
<dbReference type="PANTHER" id="PTHR12820:SF0">
    <property type="entry name" value="VACUOLAR PROTEIN SORTING-ASSOCIATED PROTEIN 53 HOMOLOG"/>
    <property type="match status" value="1"/>
</dbReference>
<protein>
    <recommendedName>
        <fullName evidence="5">Vacuolar protein sorting-associated protein 53 homolog</fullName>
    </recommendedName>
</protein>
<evidence type="ECO:0000256" key="10">
    <source>
        <dbReference type="ARBA" id="ARBA00023054"/>
    </source>
</evidence>
<comment type="caution">
    <text evidence="16">The sequence shown here is derived from an EMBL/GenBank/DDBJ whole genome shotgun (WGS) entry which is preliminary data.</text>
</comment>
<evidence type="ECO:0000256" key="7">
    <source>
        <dbReference type="ARBA" id="ARBA00022753"/>
    </source>
</evidence>
<dbReference type="Gene3D" id="1.10.357.110">
    <property type="entry name" value="Vacuolar protein sorting-associated protein 53, C-terminus"/>
    <property type="match status" value="1"/>
</dbReference>
<feature type="compositionally biased region" description="Low complexity" evidence="13">
    <location>
        <begin position="771"/>
        <end position="781"/>
    </location>
</feature>
<dbReference type="InterPro" id="IPR038260">
    <property type="entry name" value="Vps53_C_sf"/>
</dbReference>
<evidence type="ECO:0000256" key="2">
    <source>
        <dbReference type="ARBA" id="ARBA00004172"/>
    </source>
</evidence>
<accession>A0AAU9WCB1</accession>
<dbReference type="GO" id="GO:0005829">
    <property type="term" value="C:cytosol"/>
    <property type="evidence" value="ECO:0007669"/>
    <property type="project" value="GOC"/>
</dbReference>
<dbReference type="GO" id="GO:0000938">
    <property type="term" value="C:GARP complex"/>
    <property type="evidence" value="ECO:0007669"/>
    <property type="project" value="InterPro"/>
</dbReference>
<dbReference type="EMBL" id="CALNXJ010000012">
    <property type="protein sequence ID" value="CAH3109923.1"/>
    <property type="molecule type" value="Genomic_DNA"/>
</dbReference>
<dbReference type="GO" id="GO:0055037">
    <property type="term" value="C:recycling endosome"/>
    <property type="evidence" value="ECO:0007669"/>
    <property type="project" value="UniProtKB-SubCell"/>
</dbReference>
<feature type="region of interest" description="Disordered" evidence="13">
    <location>
        <begin position="763"/>
        <end position="803"/>
    </location>
</feature>
<dbReference type="Pfam" id="PF16854">
    <property type="entry name" value="VPS53_C"/>
    <property type="match status" value="1"/>
</dbReference>
<evidence type="ECO:0000256" key="11">
    <source>
        <dbReference type="ARBA" id="ARBA00023136"/>
    </source>
</evidence>
<organism evidence="16 17">
    <name type="scientific">Pocillopora meandrina</name>
    <dbReference type="NCBI Taxonomy" id="46732"/>
    <lineage>
        <taxon>Eukaryota</taxon>
        <taxon>Metazoa</taxon>
        <taxon>Cnidaria</taxon>
        <taxon>Anthozoa</taxon>
        <taxon>Hexacorallia</taxon>
        <taxon>Scleractinia</taxon>
        <taxon>Astrocoeniina</taxon>
        <taxon>Pocilloporidae</taxon>
        <taxon>Pocillopora</taxon>
    </lineage>
</organism>
<evidence type="ECO:0000313" key="17">
    <source>
        <dbReference type="Proteomes" id="UP001159428"/>
    </source>
</evidence>
<dbReference type="AlphaFoldDB" id="A0AAU9WCB1"/>
<dbReference type="InterPro" id="IPR007234">
    <property type="entry name" value="Vps53_N"/>
</dbReference>
<evidence type="ECO:0000256" key="9">
    <source>
        <dbReference type="ARBA" id="ARBA00023034"/>
    </source>
</evidence>
<keyword evidence="6" id="KW-0813">Transport</keyword>
<proteinExistence type="inferred from homology"/>
<sequence>MAAEVSASSPGELEEDFLEERLSKPITYSPEVEEAISQVFKSDDPLDSKDFNPVDYINSVFPTEQSLANIDDVVNKMRLRIRGLDEEIRTVVRGQTNIGHEGRQALDEAQQAIQQLFAKIIDIKEKADKSEQMVKEITRDIKQLDHAKRHLTSSITTLNHLHMLVGGVDSLVTLTRKRQYGEVANLLQGVVNVLEHFKKYFGIAQIRELADKVKKIQSELGTQILADFEEVLSVKGIKPPSGPNSQLAEACQVVNVLDPKVKNELLSWFVKLQLAEYQQLFNESFEVSWLDKIDRRYSWLKRALVKFDEDFQGTFPLEWHVEERISEEFCKTTKKDLSKIMTARVQELDVKLLLFAIQRTTTFESLLAQRFVQHGYEEKGESKEKGDKPKQSKFLGIISRCFEPHLHIYIESQDKNLSELMDRFVQDFKSQGIPMVEGDGSNVVFPSAGELFVFYKKCMVQCSQLSTGPPLLSLTAAFQKFLREYATRVLNNHLPVKSTGGLASILKDSGEVKFSKEEQSLTCCILCTADYCLETTQQLEEKLKEKVDPELAEKIDLNGEQDVFHSVISNCIQLLVQDLENACDAPLTALIKVNWQSVEAVGDESSYVTAISNHLKEAVPLLRDYLSSARKYFTQFCVKFVNSFIPRFISNLYKCKPISTVGAEQLLLDTHSLKTTLLDLPSIGSKVQRKPPASYTKVVAKGMKKAEMILKVVMSPHDPAVGFVDNYIKLLADTDTSNFQKLLDMKGLKRSEQHSMLDLFRSRLPSPPAGSAPGESAAVSSHTATEQESSRIKKLERLIKKPF</sequence>
<feature type="domain" description="Vps53 C-terminal" evidence="15">
    <location>
        <begin position="664"/>
        <end position="748"/>
    </location>
</feature>
<evidence type="ECO:0000259" key="14">
    <source>
        <dbReference type="Pfam" id="PF04100"/>
    </source>
</evidence>